<proteinExistence type="predicted"/>
<dbReference type="InterPro" id="IPR018060">
    <property type="entry name" value="HTH_AraC"/>
</dbReference>
<dbReference type="InterPro" id="IPR050204">
    <property type="entry name" value="AraC_XylS_family_regulators"/>
</dbReference>
<comment type="caution">
    <text evidence="5">The sequence shown here is derived from an EMBL/GenBank/DDBJ whole genome shotgun (WGS) entry which is preliminary data.</text>
</comment>
<keyword evidence="3" id="KW-0804">Transcription</keyword>
<name>A0A919SMP5_9ACTN</name>
<dbReference type="Gene3D" id="1.10.10.60">
    <property type="entry name" value="Homeodomain-like"/>
    <property type="match status" value="2"/>
</dbReference>
<evidence type="ECO:0000256" key="3">
    <source>
        <dbReference type="ARBA" id="ARBA00023163"/>
    </source>
</evidence>
<dbReference type="InterPro" id="IPR018062">
    <property type="entry name" value="HTH_AraC-typ_CS"/>
</dbReference>
<evidence type="ECO:0000313" key="5">
    <source>
        <dbReference type="EMBL" id="GIM74406.1"/>
    </source>
</evidence>
<dbReference type="PROSITE" id="PS00041">
    <property type="entry name" value="HTH_ARAC_FAMILY_1"/>
    <property type="match status" value="1"/>
</dbReference>
<keyword evidence="2" id="KW-0238">DNA-binding</keyword>
<reference evidence="5" key="1">
    <citation type="submission" date="2021-03" db="EMBL/GenBank/DDBJ databases">
        <title>Whole genome shotgun sequence of Actinoplanes auranticolor NBRC 12245.</title>
        <authorList>
            <person name="Komaki H."/>
            <person name="Tamura T."/>
        </authorList>
    </citation>
    <scope>NUCLEOTIDE SEQUENCE</scope>
    <source>
        <strain evidence="5">NBRC 12245</strain>
    </source>
</reference>
<keyword evidence="6" id="KW-1185">Reference proteome</keyword>
<evidence type="ECO:0000256" key="1">
    <source>
        <dbReference type="ARBA" id="ARBA00023015"/>
    </source>
</evidence>
<dbReference type="PANTHER" id="PTHR46796">
    <property type="entry name" value="HTH-TYPE TRANSCRIPTIONAL ACTIVATOR RHAS-RELATED"/>
    <property type="match status" value="1"/>
</dbReference>
<dbReference type="InterPro" id="IPR009057">
    <property type="entry name" value="Homeodomain-like_sf"/>
</dbReference>
<protein>
    <submittedName>
        <fullName evidence="5">AraC family transcriptional regulator</fullName>
    </submittedName>
</protein>
<dbReference type="GO" id="GO:0003700">
    <property type="term" value="F:DNA-binding transcription factor activity"/>
    <property type="evidence" value="ECO:0007669"/>
    <property type="project" value="InterPro"/>
</dbReference>
<accession>A0A919SMP5</accession>
<dbReference type="GO" id="GO:0043565">
    <property type="term" value="F:sequence-specific DNA binding"/>
    <property type="evidence" value="ECO:0007669"/>
    <property type="project" value="InterPro"/>
</dbReference>
<dbReference type="AlphaFoldDB" id="A0A919SMP5"/>
<dbReference type="SUPFAM" id="SSF46689">
    <property type="entry name" value="Homeodomain-like"/>
    <property type="match status" value="1"/>
</dbReference>
<feature type="domain" description="HTH araC/xylS-type" evidence="4">
    <location>
        <begin position="1"/>
        <end position="80"/>
    </location>
</feature>
<dbReference type="EMBL" id="BOQL01000050">
    <property type="protein sequence ID" value="GIM74406.1"/>
    <property type="molecule type" value="Genomic_DNA"/>
</dbReference>
<gene>
    <name evidence="5" type="ORF">Aau02nite_60820</name>
</gene>
<organism evidence="5 6">
    <name type="scientific">Actinoplanes auranticolor</name>
    <dbReference type="NCBI Taxonomy" id="47988"/>
    <lineage>
        <taxon>Bacteria</taxon>
        <taxon>Bacillati</taxon>
        <taxon>Actinomycetota</taxon>
        <taxon>Actinomycetes</taxon>
        <taxon>Micromonosporales</taxon>
        <taxon>Micromonosporaceae</taxon>
        <taxon>Actinoplanes</taxon>
    </lineage>
</organism>
<evidence type="ECO:0000256" key="2">
    <source>
        <dbReference type="ARBA" id="ARBA00023125"/>
    </source>
</evidence>
<dbReference type="PROSITE" id="PS01124">
    <property type="entry name" value="HTH_ARAC_FAMILY_2"/>
    <property type="match status" value="1"/>
</dbReference>
<evidence type="ECO:0000313" key="6">
    <source>
        <dbReference type="Proteomes" id="UP000681340"/>
    </source>
</evidence>
<sequence>MARAAMFSKFHFTRVFQKVTGISPGRFLTSLRMEEAKRLLRSTTRTVADIGTSVGYTSVSTFSGRFNRSVGLTPMAFRRRGEAPLSRASPTAQLSTISGRLHTLCAHDGDAVFVGLFPESIAEGLPESWTVTSAPGPYRLDGIRPGTWHIVVHPVDTGRPMARHDCAARSGPLVLHQRPSLRTIDVNLRPLRTFDPPVVLSLPRSLAPVLPSAPRAA</sequence>
<dbReference type="Pfam" id="PF12833">
    <property type="entry name" value="HTH_18"/>
    <property type="match status" value="1"/>
</dbReference>
<keyword evidence="1" id="KW-0805">Transcription regulation</keyword>
<dbReference type="SMART" id="SM00342">
    <property type="entry name" value="HTH_ARAC"/>
    <property type="match status" value="1"/>
</dbReference>
<dbReference type="Proteomes" id="UP000681340">
    <property type="component" value="Unassembled WGS sequence"/>
</dbReference>
<evidence type="ECO:0000259" key="4">
    <source>
        <dbReference type="PROSITE" id="PS01124"/>
    </source>
</evidence>